<reference evidence="2 3" key="1">
    <citation type="submission" date="2024-04" db="EMBL/GenBank/DDBJ databases">
        <title>Phyllosticta paracitricarpa is synonymous to the EU quarantine fungus P. citricarpa based on phylogenomic analyses.</title>
        <authorList>
            <consortium name="Lawrence Berkeley National Laboratory"/>
            <person name="Van Ingen-Buijs V.A."/>
            <person name="Van Westerhoven A.C."/>
            <person name="Haridas S."/>
            <person name="Skiadas P."/>
            <person name="Martin F."/>
            <person name="Groenewald J.Z."/>
            <person name="Crous P.W."/>
            <person name="Seidl M.F."/>
        </authorList>
    </citation>
    <scope>NUCLEOTIDE SEQUENCE [LARGE SCALE GENOMIC DNA]</scope>
    <source>
        <strain evidence="2 3">CBS 123371</strain>
    </source>
</reference>
<accession>A0ABR1KJD8</accession>
<name>A0ABR1KJD8_9PEZI</name>
<comment type="caution">
    <text evidence="2">The sequence shown here is derived from an EMBL/GenBank/DDBJ whole genome shotgun (WGS) entry which is preliminary data.</text>
</comment>
<feature type="non-terminal residue" evidence="2">
    <location>
        <position position="67"/>
    </location>
</feature>
<evidence type="ECO:0000256" key="1">
    <source>
        <dbReference type="SAM" id="Phobius"/>
    </source>
</evidence>
<evidence type="ECO:0008006" key="4">
    <source>
        <dbReference type="Google" id="ProtNLM"/>
    </source>
</evidence>
<dbReference type="EMBL" id="JBBPHU010000008">
    <property type="protein sequence ID" value="KAK7514682.1"/>
    <property type="molecule type" value="Genomic_DNA"/>
</dbReference>
<organism evidence="2 3">
    <name type="scientific">Phyllosticta citriasiana</name>
    <dbReference type="NCBI Taxonomy" id="595635"/>
    <lineage>
        <taxon>Eukaryota</taxon>
        <taxon>Fungi</taxon>
        <taxon>Dikarya</taxon>
        <taxon>Ascomycota</taxon>
        <taxon>Pezizomycotina</taxon>
        <taxon>Dothideomycetes</taxon>
        <taxon>Dothideomycetes incertae sedis</taxon>
        <taxon>Botryosphaeriales</taxon>
        <taxon>Phyllostictaceae</taxon>
        <taxon>Phyllosticta</taxon>
    </lineage>
</organism>
<sequence length="67" mass="7624">MRRIERRRMCVCVCVCVSIRGQIVLIPSTFYLFSLGACAKSACPLFFFFFFCPPLSFIHVCGLTFSS</sequence>
<proteinExistence type="predicted"/>
<protein>
    <recommendedName>
        <fullName evidence="4">Secreted protein</fullName>
    </recommendedName>
</protein>
<keyword evidence="1" id="KW-0812">Transmembrane</keyword>
<keyword evidence="1" id="KW-1133">Transmembrane helix</keyword>
<keyword evidence="3" id="KW-1185">Reference proteome</keyword>
<feature type="transmembrane region" description="Helical" evidence="1">
    <location>
        <begin position="45"/>
        <end position="65"/>
    </location>
</feature>
<keyword evidence="1" id="KW-0472">Membrane</keyword>
<evidence type="ECO:0000313" key="3">
    <source>
        <dbReference type="Proteomes" id="UP001363622"/>
    </source>
</evidence>
<gene>
    <name evidence="2" type="ORF">IWZ03DRAFT_381373</name>
</gene>
<evidence type="ECO:0000313" key="2">
    <source>
        <dbReference type="EMBL" id="KAK7514682.1"/>
    </source>
</evidence>
<dbReference type="Proteomes" id="UP001363622">
    <property type="component" value="Unassembled WGS sequence"/>
</dbReference>